<dbReference type="EMBL" id="JAPFFF010000183">
    <property type="protein sequence ID" value="KAK8835340.1"/>
    <property type="molecule type" value="Genomic_DNA"/>
</dbReference>
<dbReference type="CDD" id="cd02028">
    <property type="entry name" value="UMPK_like"/>
    <property type="match status" value="1"/>
</dbReference>
<evidence type="ECO:0000259" key="1">
    <source>
        <dbReference type="Pfam" id="PF00485"/>
    </source>
</evidence>
<keyword evidence="4" id="KW-1185">Reference proteome</keyword>
<dbReference type="InterPro" id="IPR006083">
    <property type="entry name" value="PRK/URK"/>
</dbReference>
<organism evidence="2 4">
    <name type="scientific">Tritrichomonas musculus</name>
    <dbReference type="NCBI Taxonomy" id="1915356"/>
    <lineage>
        <taxon>Eukaryota</taxon>
        <taxon>Metamonada</taxon>
        <taxon>Parabasalia</taxon>
        <taxon>Tritrichomonadida</taxon>
        <taxon>Tritrichomonadidae</taxon>
        <taxon>Tritrichomonas</taxon>
    </lineage>
</organism>
<evidence type="ECO:0000313" key="2">
    <source>
        <dbReference type="EMBL" id="KAK8835340.1"/>
    </source>
</evidence>
<dbReference type="Proteomes" id="UP001470230">
    <property type="component" value="Unassembled WGS sequence"/>
</dbReference>
<evidence type="ECO:0000313" key="3">
    <source>
        <dbReference type="EMBL" id="KAK8852876.1"/>
    </source>
</evidence>
<dbReference type="Pfam" id="PF00485">
    <property type="entry name" value="PRK"/>
    <property type="match status" value="1"/>
</dbReference>
<dbReference type="EMBL" id="JAPFFF010000023">
    <property type="protein sequence ID" value="KAK8852876.1"/>
    <property type="molecule type" value="Genomic_DNA"/>
</dbReference>
<dbReference type="Gene3D" id="3.40.50.300">
    <property type="entry name" value="P-loop containing nucleotide triphosphate hydrolases"/>
    <property type="match status" value="1"/>
</dbReference>
<name>A0ABR2GQ39_9EUKA</name>
<reference evidence="2 4" key="1">
    <citation type="submission" date="2024-04" db="EMBL/GenBank/DDBJ databases">
        <title>Tritrichomonas musculus Genome.</title>
        <authorList>
            <person name="Alves-Ferreira E."/>
            <person name="Grigg M."/>
            <person name="Lorenzi H."/>
            <person name="Galac M."/>
        </authorList>
    </citation>
    <scope>NUCLEOTIDE SEQUENCE [LARGE SCALE GENOMIC DNA]</scope>
    <source>
        <strain evidence="2 4">EAF2021</strain>
    </source>
</reference>
<dbReference type="Gene3D" id="3.30.980.10">
    <property type="entry name" value="Threonyl-trna Synthetase, Chain A, domain 2"/>
    <property type="match status" value="1"/>
</dbReference>
<gene>
    <name evidence="2" type="ORF">M9Y10_013498</name>
    <name evidence="3" type="ORF">M9Y10_017868</name>
</gene>
<evidence type="ECO:0000313" key="4">
    <source>
        <dbReference type="Proteomes" id="UP001470230"/>
    </source>
</evidence>
<dbReference type="InterPro" id="IPR018163">
    <property type="entry name" value="Thr/Ala-tRNA-synth_IIc_edit"/>
</dbReference>
<proteinExistence type="predicted"/>
<dbReference type="InterPro" id="IPR027417">
    <property type="entry name" value="P-loop_NTPase"/>
</dbReference>
<accession>A0ABR2GQ39</accession>
<dbReference type="SUPFAM" id="SSF52540">
    <property type="entry name" value="P-loop containing nucleoside triphosphate hydrolases"/>
    <property type="match status" value="1"/>
</dbReference>
<comment type="caution">
    <text evidence="2">The sequence shown here is derived from an EMBL/GenBank/DDBJ whole genome shotgun (WGS) entry which is preliminary data.</text>
</comment>
<dbReference type="SUPFAM" id="SSF55186">
    <property type="entry name" value="ThrRS/AlaRS common domain"/>
    <property type="match status" value="1"/>
</dbReference>
<protein>
    <recommendedName>
        <fullName evidence="1">Phosphoribulokinase/uridine kinase domain-containing protein</fullName>
    </recommendedName>
</protein>
<dbReference type="PANTHER" id="PTHR10285">
    <property type="entry name" value="URIDINE KINASE"/>
    <property type="match status" value="1"/>
</dbReference>
<sequence>MTLKKYSSLTRQQLISEHNTLSFLAWSQYFELFNRKLQLEHALSFSFFFIDSMSKEITNDMIIQLEKSIRNILTTDIQIESIEMKREDLIQLFTQKNMIEKIGIIKALNQKKIDCIKCGEHIDYMLEPHSFDKKRLELFSIHKYLNGFALCFPTQTNPMEVLQWTEPAFLKNMISDYSSFVKTVGIETISDLNNAIINHKIDQLKWAAESYHERKIYEIAGKICGNYEKKKVITIAGPSASNKTTFAKRLQIALSGFGHDSILIEMDDYFVNVEDSPYDEEGNQDWESFDCINTPLLSERVNSLVLGKTVKRRKFDWEKGISLDDPNEELCLKEGGFLIIEGIHGMNPKLIDSLGGKDKVSQIYIQPTSPIRIDHNHRFSCSDYRLIRRLTRDYFFRSFPPRSTIDIWTSVRVGEMNNIFPYQGNADYYFNSALFYEISVINMFAKSLLADSSVPSATEDSNTLNSQFLNNEAQRLSVLTNLFYPYQIEKVPHISCIREFVGGSDLKY</sequence>
<feature type="domain" description="Phosphoribulokinase/uridine kinase" evidence="1">
    <location>
        <begin position="232"/>
        <end position="351"/>
    </location>
</feature>